<dbReference type="InterPro" id="IPR005180">
    <property type="entry name" value="DUF302"/>
</dbReference>
<accession>A0A6M7WTI6</accession>
<sequence length="133" mass="14250">MTPEGFIARESKFDCKESMDRLCESAVGNGMAIVARIDHAAAAAQFDLELRPAEVLIFGNPQAGTPLMQKAPTIAIDLPLKALVWQDATGKIWVGYNDPLWMGQRHGVGPLTCPSLRSMAVKLATVVNAAASE</sequence>
<evidence type="ECO:0000259" key="1">
    <source>
        <dbReference type="Pfam" id="PF03625"/>
    </source>
</evidence>
<protein>
    <submittedName>
        <fullName evidence="2">DUF302 domain-containing protein</fullName>
    </submittedName>
</protein>
<dbReference type="SUPFAM" id="SSF103247">
    <property type="entry name" value="TT1751-like"/>
    <property type="match status" value="1"/>
</dbReference>
<dbReference type="RefSeq" id="WP_032925973.1">
    <property type="nucleotide sequence ID" value="NZ_CP033367.1"/>
</dbReference>
<dbReference type="PANTHER" id="PTHR38342:SF2">
    <property type="entry name" value="INNER MEMBRANE OR EXPORTED"/>
    <property type="match status" value="1"/>
</dbReference>
<dbReference type="Pfam" id="PF03625">
    <property type="entry name" value="DUF302"/>
    <property type="match status" value="1"/>
</dbReference>
<gene>
    <name evidence="2" type="ORF">EB235_30990</name>
</gene>
<evidence type="ECO:0000313" key="3">
    <source>
        <dbReference type="Proteomes" id="UP000503017"/>
    </source>
</evidence>
<name>A0A6M7WTI6_RHILI</name>
<organism evidence="2 3">
    <name type="scientific">Mesorhizobium loti R88b</name>
    <dbReference type="NCBI Taxonomy" id="935548"/>
    <lineage>
        <taxon>Bacteria</taxon>
        <taxon>Pseudomonadati</taxon>
        <taxon>Pseudomonadota</taxon>
        <taxon>Alphaproteobacteria</taxon>
        <taxon>Hyphomicrobiales</taxon>
        <taxon>Phyllobacteriaceae</taxon>
        <taxon>Mesorhizobium</taxon>
    </lineage>
</organism>
<dbReference type="InterPro" id="IPR035923">
    <property type="entry name" value="TT1751-like_sf"/>
</dbReference>
<dbReference type="AlphaFoldDB" id="A0A6M7WTI6"/>
<dbReference type="Proteomes" id="UP000503017">
    <property type="component" value="Chromosome"/>
</dbReference>
<dbReference type="EMBL" id="CP033367">
    <property type="protein sequence ID" value="QKD05367.1"/>
    <property type="molecule type" value="Genomic_DNA"/>
</dbReference>
<dbReference type="Gene3D" id="3.30.310.70">
    <property type="entry name" value="TT1751-like domain"/>
    <property type="match status" value="1"/>
</dbReference>
<evidence type="ECO:0000313" key="2">
    <source>
        <dbReference type="EMBL" id="QKD05367.1"/>
    </source>
</evidence>
<feature type="domain" description="DUF302" evidence="1">
    <location>
        <begin position="37"/>
        <end position="99"/>
    </location>
</feature>
<reference evidence="2 3" key="1">
    <citation type="submission" date="2018-10" db="EMBL/GenBank/DDBJ databases">
        <authorList>
            <person name="Perry B.J."/>
            <person name="Sullivan J.T."/>
            <person name="Murphy R.J.T."/>
            <person name="Ramsay J.P."/>
            <person name="Ronson C.W."/>
        </authorList>
    </citation>
    <scope>NUCLEOTIDE SEQUENCE [LARGE SCALE GENOMIC DNA]</scope>
    <source>
        <strain evidence="2 3">R88b</strain>
    </source>
</reference>
<dbReference type="CDD" id="cd14797">
    <property type="entry name" value="DUF302"/>
    <property type="match status" value="1"/>
</dbReference>
<proteinExistence type="predicted"/>
<dbReference type="PANTHER" id="PTHR38342">
    <property type="entry name" value="SLR5037 PROTEIN"/>
    <property type="match status" value="1"/>
</dbReference>